<proteinExistence type="predicted"/>
<sequence length="106" mass="12196">MFRGNLQGFNSEEKGVDLQQKLDDFSSYSVIRNIMRICSNKCQNSSSLQECLQQCLQALSFYSLELSEPRSQISEKLAASTKSLYDESEKLLLIVDEIHNQDPMYF</sequence>
<name>A0AAU7YMB3_9RICK</name>
<dbReference type="EMBL" id="CP158587">
    <property type="protein sequence ID" value="XCA35054.1"/>
    <property type="molecule type" value="Genomic_DNA"/>
</dbReference>
<dbReference type="AlphaFoldDB" id="A0AAU7YMB3"/>
<accession>A0AAU7YMB3</accession>
<gene>
    <name evidence="1" type="ORF">ABS861_06890</name>
</gene>
<reference evidence="1" key="1">
    <citation type="submission" date="2024-06" db="EMBL/GenBank/DDBJ databases">
        <title>Genome assembly of the Oeneis chryxus ivallda.</title>
        <authorList>
            <person name="MacDonald Z."/>
            <person name="Shaffer H.B."/>
            <person name="Gillespie T."/>
            <person name="Marimuthu M.P.A."/>
            <person name="Nguyen O."/>
            <person name="Fairbairn C.W."/>
            <person name="Seligmann W.E."/>
            <person name="Escalona M."/>
            <person name="Miller C."/>
            <person name="Toffelmier E."/>
        </authorList>
    </citation>
    <scope>NUCLEOTIDE SEQUENCE</scope>
    <source>
        <strain evidence="1">CCGP_102_HBS-TG_Oc004</strain>
    </source>
</reference>
<protein>
    <submittedName>
        <fullName evidence="1">Uncharacterized protein</fullName>
    </submittedName>
</protein>
<organism evidence="1">
    <name type="scientific">Wolbachia endosymbiont of Oeneis ivallda</name>
    <dbReference type="NCBI Taxonomy" id="3171168"/>
    <lineage>
        <taxon>Bacteria</taxon>
        <taxon>Pseudomonadati</taxon>
        <taxon>Pseudomonadota</taxon>
        <taxon>Alphaproteobacteria</taxon>
        <taxon>Rickettsiales</taxon>
        <taxon>Anaplasmataceae</taxon>
        <taxon>Wolbachieae</taxon>
        <taxon>Wolbachia</taxon>
    </lineage>
</organism>
<evidence type="ECO:0000313" key="1">
    <source>
        <dbReference type="EMBL" id="XCA35054.1"/>
    </source>
</evidence>